<sequence length="360" mass="39203">MTATLAPAVKYLGANSEVRLGYEIDPGALAAYLADAGIDARGLDLRQYQGGQSNPTYLIKCAGGDFVLRRRPPGILLASAHAIDREYRVISALHAEGLPVPRPVAYCEDADVIGSAFYVMSHVPGRIFFDNAMPDLSPEERASAYDSANETLAALHSVDLDRAGLADFGRPGNYLERQVGRWSKQYEASKTSDIPAMDRVIAWLRDSVPPAVSPTLVHGDYSFHNLIFGGSKPKVAAVIDWELATTGDPIADLTYHLMEWYRPPGVDPRGVLTEHDLDARGIPTLEDYVASYCARTGRDKIENFAYYKAFNLFRVAAIIQGVAARSIAGNAVDPHAREQAARVAPLAEAAWREAMVSEGR</sequence>
<keyword evidence="3" id="KW-1185">Reference proteome</keyword>
<dbReference type="SUPFAM" id="SSF56112">
    <property type="entry name" value="Protein kinase-like (PK-like)"/>
    <property type="match status" value="1"/>
</dbReference>
<evidence type="ECO:0000313" key="3">
    <source>
        <dbReference type="Proteomes" id="UP001597115"/>
    </source>
</evidence>
<protein>
    <submittedName>
        <fullName evidence="2">Phosphotransferase family protein</fullName>
    </submittedName>
</protein>
<dbReference type="InterPro" id="IPR052898">
    <property type="entry name" value="ACAD10-like"/>
</dbReference>
<evidence type="ECO:0000313" key="2">
    <source>
        <dbReference type="EMBL" id="MFD1611448.1"/>
    </source>
</evidence>
<name>A0ABW4I1Z5_9SPHN</name>
<dbReference type="Proteomes" id="UP001597115">
    <property type="component" value="Unassembled WGS sequence"/>
</dbReference>
<dbReference type="InterPro" id="IPR011009">
    <property type="entry name" value="Kinase-like_dom_sf"/>
</dbReference>
<dbReference type="Pfam" id="PF01636">
    <property type="entry name" value="APH"/>
    <property type="match status" value="1"/>
</dbReference>
<dbReference type="Gene3D" id="3.30.200.20">
    <property type="entry name" value="Phosphorylase Kinase, domain 1"/>
    <property type="match status" value="1"/>
</dbReference>
<feature type="domain" description="Aminoglycoside phosphotransferase" evidence="1">
    <location>
        <begin position="45"/>
        <end position="277"/>
    </location>
</feature>
<gene>
    <name evidence="2" type="ORF">ACFSCW_06495</name>
</gene>
<dbReference type="Gene3D" id="3.90.1200.10">
    <property type="match status" value="1"/>
</dbReference>
<dbReference type="InterPro" id="IPR002575">
    <property type="entry name" value="Aminoglycoside_PTrfase"/>
</dbReference>
<comment type="caution">
    <text evidence="2">The sequence shown here is derived from an EMBL/GenBank/DDBJ whole genome shotgun (WGS) entry which is preliminary data.</text>
</comment>
<dbReference type="PANTHER" id="PTHR47829:SF3">
    <property type="entry name" value="AMINOGLYCOSIDE PHOSPHOTRANSFERASE DOMAIN-CONTAINING PROTEIN"/>
    <property type="match status" value="1"/>
</dbReference>
<proteinExistence type="predicted"/>
<evidence type="ECO:0000259" key="1">
    <source>
        <dbReference type="Pfam" id="PF01636"/>
    </source>
</evidence>
<dbReference type="InterPro" id="IPR041726">
    <property type="entry name" value="ACAD10_11_N"/>
</dbReference>
<reference evidence="3" key="1">
    <citation type="journal article" date="2019" name="Int. J. Syst. Evol. Microbiol.">
        <title>The Global Catalogue of Microorganisms (GCM) 10K type strain sequencing project: providing services to taxonomists for standard genome sequencing and annotation.</title>
        <authorList>
            <consortium name="The Broad Institute Genomics Platform"/>
            <consortium name="The Broad Institute Genome Sequencing Center for Infectious Disease"/>
            <person name="Wu L."/>
            <person name="Ma J."/>
        </authorList>
    </citation>
    <scope>NUCLEOTIDE SEQUENCE [LARGE SCALE GENOMIC DNA]</scope>
    <source>
        <strain evidence="3">CGMCC 1.16275</strain>
    </source>
</reference>
<dbReference type="RefSeq" id="WP_380888042.1">
    <property type="nucleotide sequence ID" value="NZ_JBHUDY010000001.1"/>
</dbReference>
<accession>A0ABW4I1Z5</accession>
<organism evidence="2 3">
    <name type="scientific">Sphingomonas tabacisoli</name>
    <dbReference type="NCBI Taxonomy" id="2249466"/>
    <lineage>
        <taxon>Bacteria</taxon>
        <taxon>Pseudomonadati</taxon>
        <taxon>Pseudomonadota</taxon>
        <taxon>Alphaproteobacteria</taxon>
        <taxon>Sphingomonadales</taxon>
        <taxon>Sphingomonadaceae</taxon>
        <taxon>Sphingomonas</taxon>
    </lineage>
</organism>
<dbReference type="PANTHER" id="PTHR47829">
    <property type="entry name" value="HYDROLASE, PUTATIVE (AFU_ORTHOLOGUE AFUA_1G12880)-RELATED"/>
    <property type="match status" value="1"/>
</dbReference>
<dbReference type="CDD" id="cd05154">
    <property type="entry name" value="ACAD10_11_N-like"/>
    <property type="match status" value="1"/>
</dbReference>
<dbReference type="EMBL" id="JBHUDY010000001">
    <property type="protein sequence ID" value="MFD1611448.1"/>
    <property type="molecule type" value="Genomic_DNA"/>
</dbReference>